<dbReference type="PANTHER" id="PTHR19302">
    <property type="entry name" value="GAMMA TUBULIN COMPLEX PROTEIN"/>
    <property type="match status" value="1"/>
</dbReference>
<dbReference type="AlphaFoldDB" id="A0A0V1PUR3"/>
<dbReference type="GO" id="GO:0043015">
    <property type="term" value="F:gamma-tubulin binding"/>
    <property type="evidence" value="ECO:0007669"/>
    <property type="project" value="InterPro"/>
</dbReference>
<comment type="caution">
    <text evidence="8">The sequence shown here is derived from an EMBL/GenBank/DDBJ whole genome shotgun (WGS) entry which is preliminary data.</text>
</comment>
<dbReference type="Pfam" id="PF04130">
    <property type="entry name" value="GCP_C_terminal"/>
    <property type="match status" value="1"/>
</dbReference>
<protein>
    <recommendedName>
        <fullName evidence="5">Spindle pole body component</fullName>
    </recommendedName>
</protein>
<dbReference type="OrthoDB" id="2192946at2759"/>
<evidence type="ECO:0000259" key="6">
    <source>
        <dbReference type="Pfam" id="PF04130"/>
    </source>
</evidence>
<dbReference type="GO" id="GO:0031122">
    <property type="term" value="P:cytoplasmic microtubule organization"/>
    <property type="evidence" value="ECO:0007669"/>
    <property type="project" value="TreeGrafter"/>
</dbReference>
<dbReference type="GO" id="GO:0000922">
    <property type="term" value="C:spindle pole"/>
    <property type="evidence" value="ECO:0007669"/>
    <property type="project" value="InterPro"/>
</dbReference>
<keyword evidence="9" id="KW-1185">Reference proteome</keyword>
<evidence type="ECO:0000256" key="3">
    <source>
        <dbReference type="ARBA" id="ARBA00022701"/>
    </source>
</evidence>
<dbReference type="GO" id="GO:0000930">
    <property type="term" value="C:gamma-tubulin complex"/>
    <property type="evidence" value="ECO:0007669"/>
    <property type="project" value="TreeGrafter"/>
</dbReference>
<dbReference type="PANTHER" id="PTHR19302:SF33">
    <property type="entry name" value="GAMMA-TUBULIN COMPLEX COMPONENT 5"/>
    <property type="match status" value="1"/>
</dbReference>
<evidence type="ECO:0000313" key="9">
    <source>
        <dbReference type="Proteomes" id="UP000054251"/>
    </source>
</evidence>
<organism evidence="8 9">
    <name type="scientific">Debaryomyces fabryi</name>
    <dbReference type="NCBI Taxonomy" id="58627"/>
    <lineage>
        <taxon>Eukaryota</taxon>
        <taxon>Fungi</taxon>
        <taxon>Dikarya</taxon>
        <taxon>Ascomycota</taxon>
        <taxon>Saccharomycotina</taxon>
        <taxon>Pichiomycetes</taxon>
        <taxon>Debaryomycetaceae</taxon>
        <taxon>Debaryomyces</taxon>
    </lineage>
</organism>
<name>A0A0V1PUR3_9ASCO</name>
<comment type="subcellular location">
    <subcellularLocation>
        <location evidence="5">Cytoplasm</location>
        <location evidence="5">Cytoskeleton</location>
        <location evidence="5">Microtubule organizing center</location>
    </subcellularLocation>
</comment>
<dbReference type="GO" id="GO:0051321">
    <property type="term" value="P:meiotic cell cycle"/>
    <property type="evidence" value="ECO:0007669"/>
    <property type="project" value="TreeGrafter"/>
</dbReference>
<evidence type="ECO:0000259" key="7">
    <source>
        <dbReference type="Pfam" id="PF17681"/>
    </source>
</evidence>
<evidence type="ECO:0000256" key="2">
    <source>
        <dbReference type="ARBA" id="ARBA00022490"/>
    </source>
</evidence>
<accession>A0A0V1PUR3</accession>
<dbReference type="GO" id="GO:0051011">
    <property type="term" value="F:microtubule minus-end binding"/>
    <property type="evidence" value="ECO:0007669"/>
    <property type="project" value="TreeGrafter"/>
</dbReference>
<dbReference type="GO" id="GO:0007020">
    <property type="term" value="P:microtubule nucleation"/>
    <property type="evidence" value="ECO:0007669"/>
    <property type="project" value="InterPro"/>
</dbReference>
<keyword evidence="3 5" id="KW-0493">Microtubule</keyword>
<evidence type="ECO:0000313" key="8">
    <source>
        <dbReference type="EMBL" id="KRZ99996.1"/>
    </source>
</evidence>
<dbReference type="InterPro" id="IPR007259">
    <property type="entry name" value="GCP"/>
</dbReference>
<feature type="domain" description="Gamma tubulin complex component C-terminal" evidence="6">
    <location>
        <begin position="415"/>
        <end position="842"/>
    </location>
</feature>
<dbReference type="Gene3D" id="1.20.120.1900">
    <property type="entry name" value="Gamma-tubulin complex, C-terminal domain"/>
    <property type="match status" value="1"/>
</dbReference>
<reference evidence="8 9" key="1">
    <citation type="submission" date="2015-11" db="EMBL/GenBank/DDBJ databases">
        <title>The genome of Debaryomyces fabryi.</title>
        <authorList>
            <person name="Tafer H."/>
            <person name="Lopandic K."/>
        </authorList>
    </citation>
    <scope>NUCLEOTIDE SEQUENCE [LARGE SCALE GENOMIC DNA]</scope>
    <source>
        <strain evidence="8 9">CBS 789</strain>
    </source>
</reference>
<sequence>MTSFISSQMGDIEQDIALLSNQPNVLNTCVNQAPRGRNKTRPYPLSELNDLKIQQGLIIKDLLFSLIGYEGCYIRYSEKFDPSDINSKIRGPDFKIAKHLDISLKCITKKLVKFGKYYSGLNGFLELYDRPEFGKVVQRLCFEISEFLISYQQVIKQIEDEFKFNSTFNLSIFETILIQKLSLKLSHFYDIVISVHTETIERSKYKHQTSESYFNNFIKSIQNDLKETGSIDLATDNVNFEFCKGGILLKIIQDRINAYQGDVISLEFLTKIFDVVSVDYVSMLNNWVINGEIDDSAEEFVIKMNKFPDNPDSPIYRNGEKYWDELYVTRTDGVIDQFSSKDIQLKILATGKYLNIFKACTGLYDFQQLNETIQPIDRLYSQDLEWKINEYYKRANKLLMKLLFEGYQFSSLIDSFQNLFLFKDSSKIDVFLDKSFNDLRKNKHAISTSRLAKLYDDTLQRKKDEFQVKDINKQKSISDDSICDVLSYSLSLSVDFTNFYDLAEEILNVKSFDAEEAFRNGQNSSIFKALLNKSLERDQMNSAASNNLPSSYDPDHSDEYAIAGVNLDMDLPFPLNIIIGQNYVLEYQLIFKLQMIVKFINKLIDNSWKEINYSTVWKYPGFHPRIKKWILRCRILNNRMKDFMNDLQFYLNFDIIETNFDTFKQTFKEIQRLLDEEKLGSNIDHQNIHNNGIGFKNGSLANYNHNNLFDEKILNHNQNFNDFPNGNLINIDNLINKLGSFLNNILRDSFITNKVLIDVLKNMFDLIILYNHYLNRLKKSLIMSDKDLFHKFSQDYPEKFQNRVMDDELIEARFKNLDGMLNSHFEIFNDSLTEFIVTLKSHGNLENQLFLILIERLEHCFPDH</sequence>
<dbReference type="InterPro" id="IPR040457">
    <property type="entry name" value="GCP_C"/>
</dbReference>
<dbReference type="InterPro" id="IPR041470">
    <property type="entry name" value="GCP_N"/>
</dbReference>
<keyword evidence="2 5" id="KW-0963">Cytoplasm</keyword>
<keyword evidence="4 5" id="KW-0206">Cytoskeleton</keyword>
<gene>
    <name evidence="8" type="ORF">AC631_04254</name>
</gene>
<evidence type="ECO:0000256" key="1">
    <source>
        <dbReference type="ARBA" id="ARBA00010337"/>
    </source>
</evidence>
<evidence type="ECO:0000256" key="5">
    <source>
        <dbReference type="RuleBase" id="RU363050"/>
    </source>
</evidence>
<evidence type="ECO:0000256" key="4">
    <source>
        <dbReference type="ARBA" id="ARBA00023212"/>
    </source>
</evidence>
<dbReference type="GO" id="GO:0000278">
    <property type="term" value="P:mitotic cell cycle"/>
    <property type="evidence" value="ECO:0007669"/>
    <property type="project" value="TreeGrafter"/>
</dbReference>
<feature type="domain" description="Gamma tubulin complex component protein N-terminal" evidence="7">
    <location>
        <begin position="59"/>
        <end position="405"/>
    </location>
</feature>
<dbReference type="GeneID" id="26841263"/>
<dbReference type="Proteomes" id="UP000054251">
    <property type="component" value="Unassembled WGS sequence"/>
</dbReference>
<dbReference type="EMBL" id="LMYN01000109">
    <property type="protein sequence ID" value="KRZ99996.1"/>
    <property type="molecule type" value="Genomic_DNA"/>
</dbReference>
<dbReference type="GO" id="GO:0005874">
    <property type="term" value="C:microtubule"/>
    <property type="evidence" value="ECO:0007669"/>
    <property type="project" value="UniProtKB-KW"/>
</dbReference>
<dbReference type="RefSeq" id="XP_015466099.1">
    <property type="nucleotide sequence ID" value="XM_015613083.1"/>
</dbReference>
<dbReference type="GO" id="GO:0051225">
    <property type="term" value="P:spindle assembly"/>
    <property type="evidence" value="ECO:0007669"/>
    <property type="project" value="TreeGrafter"/>
</dbReference>
<dbReference type="InterPro" id="IPR042241">
    <property type="entry name" value="GCP_C_sf"/>
</dbReference>
<dbReference type="GO" id="GO:0005816">
    <property type="term" value="C:spindle pole body"/>
    <property type="evidence" value="ECO:0007669"/>
    <property type="project" value="UniProtKB-ARBA"/>
</dbReference>
<comment type="similarity">
    <text evidence="1 5">Belongs to the TUBGCP family.</text>
</comment>
<dbReference type="Pfam" id="PF17681">
    <property type="entry name" value="GCP_N_terminal"/>
    <property type="match status" value="1"/>
</dbReference>
<proteinExistence type="inferred from homology"/>